<name>A0A8H4WTN4_9HYPO</name>
<gene>
    <name evidence="1" type="ORF">FSARC_13346</name>
</gene>
<proteinExistence type="predicted"/>
<dbReference type="Proteomes" id="UP000622797">
    <property type="component" value="Unassembled WGS sequence"/>
</dbReference>
<comment type="caution">
    <text evidence="1">The sequence shown here is derived from an EMBL/GenBank/DDBJ whole genome shotgun (WGS) entry which is preliminary data.</text>
</comment>
<evidence type="ECO:0000313" key="2">
    <source>
        <dbReference type="Proteomes" id="UP000622797"/>
    </source>
</evidence>
<organism evidence="1 2">
    <name type="scientific">Fusarium sarcochroum</name>
    <dbReference type="NCBI Taxonomy" id="1208366"/>
    <lineage>
        <taxon>Eukaryota</taxon>
        <taxon>Fungi</taxon>
        <taxon>Dikarya</taxon>
        <taxon>Ascomycota</taxon>
        <taxon>Pezizomycotina</taxon>
        <taxon>Sordariomycetes</taxon>
        <taxon>Hypocreomycetidae</taxon>
        <taxon>Hypocreales</taxon>
        <taxon>Nectriaceae</taxon>
        <taxon>Fusarium</taxon>
        <taxon>Fusarium lateritium species complex</taxon>
    </lineage>
</organism>
<reference evidence="1" key="2">
    <citation type="submission" date="2020-05" db="EMBL/GenBank/DDBJ databases">
        <authorList>
            <person name="Kim H.-S."/>
            <person name="Proctor R.H."/>
            <person name="Brown D.W."/>
        </authorList>
    </citation>
    <scope>NUCLEOTIDE SEQUENCE</scope>
    <source>
        <strain evidence="1">NRRL 20472</strain>
    </source>
</reference>
<accession>A0A8H4WTN4</accession>
<reference evidence="1" key="1">
    <citation type="journal article" date="2020" name="BMC Genomics">
        <title>Correction to: Identification and distribution of gene clusters required for synthesis of sphingolipid metabolism inhibitors in diverse species of the filamentous fungus Fusarium.</title>
        <authorList>
            <person name="Kim H.S."/>
            <person name="Lohmar J.M."/>
            <person name="Busman M."/>
            <person name="Brown D.W."/>
            <person name="Naumann T.A."/>
            <person name="Divon H.H."/>
            <person name="Lysoe E."/>
            <person name="Uhlig S."/>
            <person name="Proctor R.H."/>
        </authorList>
    </citation>
    <scope>NUCLEOTIDE SEQUENCE</scope>
    <source>
        <strain evidence="1">NRRL 20472</strain>
    </source>
</reference>
<dbReference type="EMBL" id="JABEXW010000991">
    <property type="protein sequence ID" value="KAF4949877.1"/>
    <property type="molecule type" value="Genomic_DNA"/>
</dbReference>
<keyword evidence="2" id="KW-1185">Reference proteome</keyword>
<sequence>MPMKWETELLPKIHPFTSWEQLDAWVKIKVVKDKEIWEKKKALRKAQNEAHLATLEEQSEKRIKTVMKIQIKISQKTSKLEEEEGADAMELDIGLGIA</sequence>
<dbReference type="AlphaFoldDB" id="A0A8H4WTN4"/>
<protein>
    <submittedName>
        <fullName evidence="1">Uncharacterized protein</fullName>
    </submittedName>
</protein>
<evidence type="ECO:0000313" key="1">
    <source>
        <dbReference type="EMBL" id="KAF4949877.1"/>
    </source>
</evidence>